<comment type="subcellular location">
    <subcellularLocation>
        <location evidence="11">Cytoplasm</location>
    </subcellularLocation>
</comment>
<comment type="similarity">
    <text evidence="1 11">Belongs to the class-II aminoacyl-tRNA synthetase family.</text>
</comment>
<dbReference type="Pfam" id="PF01411">
    <property type="entry name" value="tRNA-synt_2c"/>
    <property type="match status" value="1"/>
</dbReference>
<reference evidence="14 15" key="2">
    <citation type="journal article" date="2014" name="Genome Announc.">
        <title>Complete Genome Sequence of Coprothermobacter proteolyticus DSM 5265.</title>
        <authorList>
            <person name="Alexiev A."/>
            <person name="Coil D.A."/>
            <person name="Badger J.H."/>
            <person name="Enticknap J."/>
            <person name="Ward N."/>
            <person name="Robb F.T."/>
            <person name="Eisen J.A."/>
        </authorList>
    </citation>
    <scope>NUCLEOTIDE SEQUENCE [LARGE SCALE GENOMIC DNA]</scope>
    <source>
        <strain evidence="15">ATCC 35245 / DSM 5265 / OCM 4 / BT</strain>
    </source>
</reference>
<keyword evidence="8 11" id="KW-0694">RNA-binding</keyword>
<evidence type="ECO:0000256" key="3">
    <source>
        <dbReference type="ARBA" id="ARBA00022598"/>
    </source>
</evidence>
<organism evidence="14 15">
    <name type="scientific">Coprothermobacter proteolyticus (strain ATCC 35245 / DSM 5265 / OCM 4 / BT)</name>
    <dbReference type="NCBI Taxonomy" id="309798"/>
    <lineage>
        <taxon>Bacteria</taxon>
        <taxon>Pseudomonadati</taxon>
        <taxon>Coprothermobacterota</taxon>
        <taxon>Coprothermobacteria</taxon>
        <taxon>Coprothermobacterales</taxon>
        <taxon>Coprothermobacteraceae</taxon>
        <taxon>Coprothermobacter</taxon>
    </lineage>
</organism>
<dbReference type="STRING" id="309798.COPRO5265_0443"/>
<dbReference type="GO" id="GO:0004813">
    <property type="term" value="F:alanine-tRNA ligase activity"/>
    <property type="evidence" value="ECO:0007669"/>
    <property type="project" value="UniProtKB-UniRule"/>
</dbReference>
<keyword evidence="4 11" id="KW-0479">Metal-binding</keyword>
<dbReference type="SUPFAM" id="SSF55186">
    <property type="entry name" value="ThrRS/AlaRS common domain"/>
    <property type="match status" value="1"/>
</dbReference>
<dbReference type="NCBIfam" id="TIGR00344">
    <property type="entry name" value="alaS"/>
    <property type="match status" value="1"/>
</dbReference>
<evidence type="ECO:0000256" key="2">
    <source>
        <dbReference type="ARBA" id="ARBA00022555"/>
    </source>
</evidence>
<dbReference type="AlphaFoldDB" id="B5Y7R1"/>
<comment type="function">
    <text evidence="11">Catalyzes the attachment of alanine to tRNA(Ala) in a two-step reaction: alanine is first activated by ATP to form Ala-AMP and then transferred to the acceptor end of tRNA(Ala). Also edits incorrectly charged Ser-tRNA(Ala) and Gly-tRNA(Ala) via its editing domain.</text>
</comment>
<feature type="binding site" evidence="11">
    <location>
        <position position="562"/>
    </location>
    <ligand>
        <name>Zn(2+)</name>
        <dbReference type="ChEBI" id="CHEBI:29105"/>
    </ligand>
</feature>
<keyword evidence="2 11" id="KW-0820">tRNA-binding</keyword>
<feature type="binding site" evidence="11">
    <location>
        <position position="664"/>
    </location>
    <ligand>
        <name>Zn(2+)</name>
        <dbReference type="ChEBI" id="CHEBI:29105"/>
    </ligand>
</feature>
<dbReference type="Proteomes" id="UP000001732">
    <property type="component" value="Chromosome"/>
</dbReference>
<dbReference type="FunFam" id="3.10.310.40:FF:000001">
    <property type="entry name" value="Alanine--tRNA ligase"/>
    <property type="match status" value="1"/>
</dbReference>
<evidence type="ECO:0000256" key="8">
    <source>
        <dbReference type="ARBA" id="ARBA00022884"/>
    </source>
</evidence>
<dbReference type="PANTHER" id="PTHR11777:SF9">
    <property type="entry name" value="ALANINE--TRNA LIGASE, CYTOPLASMIC"/>
    <property type="match status" value="1"/>
</dbReference>
<dbReference type="InterPro" id="IPR018162">
    <property type="entry name" value="Ala-tRNA-ligase_IIc_anticod-bd"/>
</dbReference>
<dbReference type="EMBL" id="CP001145">
    <property type="protein sequence ID" value="ACI17720.1"/>
    <property type="molecule type" value="Genomic_DNA"/>
</dbReference>
<evidence type="ECO:0000256" key="1">
    <source>
        <dbReference type="ARBA" id="ARBA00008226"/>
    </source>
</evidence>
<dbReference type="InterPro" id="IPR009000">
    <property type="entry name" value="Transl_B-barrel_sf"/>
</dbReference>
<feature type="binding site" evidence="11">
    <location>
        <position position="668"/>
    </location>
    <ligand>
        <name>Zn(2+)</name>
        <dbReference type="ChEBI" id="CHEBI:29105"/>
    </ligand>
</feature>
<evidence type="ECO:0000256" key="12">
    <source>
        <dbReference type="SAM" id="Coils"/>
    </source>
</evidence>
<evidence type="ECO:0000256" key="11">
    <source>
        <dbReference type="HAMAP-Rule" id="MF_00036"/>
    </source>
</evidence>
<dbReference type="GO" id="GO:0008270">
    <property type="term" value="F:zinc ion binding"/>
    <property type="evidence" value="ECO:0007669"/>
    <property type="project" value="UniProtKB-UniRule"/>
</dbReference>
<evidence type="ECO:0000313" key="15">
    <source>
        <dbReference type="Proteomes" id="UP000001732"/>
    </source>
</evidence>
<dbReference type="FunFam" id="3.30.54.20:FF:000001">
    <property type="entry name" value="Alanine--tRNA ligase"/>
    <property type="match status" value="1"/>
</dbReference>
<dbReference type="Gene3D" id="3.10.310.40">
    <property type="match status" value="1"/>
</dbReference>
<dbReference type="InterPro" id="IPR050058">
    <property type="entry name" value="Ala-tRNA_ligase"/>
</dbReference>
<evidence type="ECO:0000259" key="13">
    <source>
        <dbReference type="PROSITE" id="PS50860"/>
    </source>
</evidence>
<keyword evidence="9 11" id="KW-0648">Protein biosynthesis</keyword>
<dbReference type="InterPro" id="IPR023033">
    <property type="entry name" value="Ala_tRNA_ligase_euk/bac"/>
</dbReference>
<keyword evidence="12" id="KW-0175">Coiled coil</keyword>
<sequence>MYMSGDEIRSVYLSFFEEKGHLRLPSSSLLPDDPTLMFTSAGMVQFKPYFLGQAQPPAKRITTVQKCLRTGDLENVGHTSRHHTFFEMLGNFSIGDYFKKEAILWAWELVTQRFKLPPERLWVTIYQDDDESFDIWHNLVGLPENRIVRMGKEENFWGPPGPTGPCGPCSEIHYDMGEEWPCDDPSKGPAAEGERFREFWNLVFTQYYQDENGNLSDLPRKNIDTGMGLERMAAIMQGKPTNFETDLFQPIIEAIGQLTGKKYEENLVAFRVIADHIRALTFAITDGAVPSNEGRGYVIRRIARRSVRYGLQLGKEEPFLYNIVPVVVEHYKNWYPELIGGQDLSMKLIKQEEEAFLRTLSSSQRYLDELVQQMKKQGIKEVPAEEVFRLYDTYGLPLDIIDDVLQENNLSTDKEKLNQIIEQYKEQSRASWKGGEAVLTDTIFTRLVGNIKTEFTGYDQLEDSSTIIATVKDNSRTELHEGDEGAIIVEHTPFYAESGGQEADHGIITTETGTFRVDDVQKVLGGNVIVHYGQVTSGVIKEGQQAFLQVDIERRKAMQRAHTATHLLHAALRRVLGDHVRQGGSKVGPDWFRFDFSHFESMSPAQIQEVERLVNEQVLENKEVNIFFTSLDEAKKMGAMALFGEKYGETVRVVEVPDWSMELCGGTHAKRTGDIGLFHIISESASSQGIRRIEAITGKKALEHLWNLEKLVKDVAEELDTSKDMVVQKLQKLNQDLKEKDKEIKHLIERVHTAEGKELFTKAEEINGIKFINAVFPPRDPSALIIAVDAMRSFNKPFVAALGTLNNEKPVLVLAASPDVAEKVNLREVVNMAASYIGGKGGGRPTLVQAGGTDASRLSVAVQQAIYECKRRLGLA</sequence>
<keyword evidence="7 11" id="KW-0067">ATP-binding</keyword>
<name>B5Y7R1_COPPD</name>
<evidence type="ECO:0000256" key="6">
    <source>
        <dbReference type="ARBA" id="ARBA00022833"/>
    </source>
</evidence>
<accession>B5Y7R1</accession>
<feature type="domain" description="Alanyl-transfer RNA synthetases family profile" evidence="13">
    <location>
        <begin position="3"/>
        <end position="707"/>
    </location>
</feature>
<dbReference type="SUPFAM" id="SSF55681">
    <property type="entry name" value="Class II aaRS and biotin synthetases"/>
    <property type="match status" value="1"/>
</dbReference>
<dbReference type="PRINTS" id="PR00980">
    <property type="entry name" value="TRNASYNTHALA"/>
</dbReference>
<feature type="coiled-coil region" evidence="12">
    <location>
        <begin position="716"/>
        <end position="757"/>
    </location>
</feature>
<dbReference type="HAMAP" id="MF_00036_B">
    <property type="entry name" value="Ala_tRNA_synth_B"/>
    <property type="match status" value="1"/>
</dbReference>
<protein>
    <recommendedName>
        <fullName evidence="11">Alanine--tRNA ligase</fullName>
        <ecNumber evidence="11">6.1.1.7</ecNumber>
    </recommendedName>
    <alternativeName>
        <fullName evidence="11">Alanyl-tRNA synthetase</fullName>
        <shortName evidence="11">AlaRS</shortName>
    </alternativeName>
</protein>
<keyword evidence="15" id="KW-1185">Reference proteome</keyword>
<evidence type="ECO:0000256" key="10">
    <source>
        <dbReference type="ARBA" id="ARBA00023146"/>
    </source>
</evidence>
<dbReference type="InterPro" id="IPR018165">
    <property type="entry name" value="Ala-tRNA-synth_IIc_core"/>
</dbReference>
<dbReference type="GO" id="GO:0005524">
    <property type="term" value="F:ATP binding"/>
    <property type="evidence" value="ECO:0007669"/>
    <property type="project" value="UniProtKB-UniRule"/>
</dbReference>
<keyword evidence="11" id="KW-0963">Cytoplasm</keyword>
<evidence type="ECO:0000256" key="5">
    <source>
        <dbReference type="ARBA" id="ARBA00022741"/>
    </source>
</evidence>
<dbReference type="InterPro" id="IPR002318">
    <property type="entry name" value="Ala-tRNA-lgiase_IIc"/>
</dbReference>
<dbReference type="GO" id="GO:0000049">
    <property type="term" value="F:tRNA binding"/>
    <property type="evidence" value="ECO:0007669"/>
    <property type="project" value="UniProtKB-KW"/>
</dbReference>
<dbReference type="Gene3D" id="2.40.30.130">
    <property type="match status" value="1"/>
</dbReference>
<dbReference type="HOGENOM" id="CLU_004485_1_1_9"/>
<dbReference type="PANTHER" id="PTHR11777">
    <property type="entry name" value="ALANYL-TRNA SYNTHETASE"/>
    <property type="match status" value="1"/>
</dbReference>
<keyword evidence="3 11" id="KW-0436">Ligase</keyword>
<dbReference type="OrthoDB" id="9803884at2"/>
<dbReference type="FunFam" id="3.30.930.10:FF:000004">
    <property type="entry name" value="Alanine--tRNA ligase"/>
    <property type="match status" value="1"/>
</dbReference>
<evidence type="ECO:0000313" key="14">
    <source>
        <dbReference type="EMBL" id="ACI17720.1"/>
    </source>
</evidence>
<dbReference type="eggNOG" id="COG0013">
    <property type="taxonomic scope" value="Bacteria"/>
</dbReference>
<feature type="binding site" evidence="11">
    <location>
        <position position="566"/>
    </location>
    <ligand>
        <name>Zn(2+)</name>
        <dbReference type="ChEBI" id="CHEBI:29105"/>
    </ligand>
</feature>
<evidence type="ECO:0000256" key="9">
    <source>
        <dbReference type="ARBA" id="ARBA00022917"/>
    </source>
</evidence>
<dbReference type="PROSITE" id="PS50860">
    <property type="entry name" value="AA_TRNA_LIGASE_II_ALA"/>
    <property type="match status" value="1"/>
</dbReference>
<dbReference type="RefSeq" id="WP_012544372.1">
    <property type="nucleotide sequence ID" value="NC_011295.1"/>
</dbReference>
<dbReference type="KEGG" id="cpo:COPRO5265_0443"/>
<dbReference type="FunFam" id="3.30.980.10:FF:000004">
    <property type="entry name" value="Alanine--tRNA ligase, cytoplasmic"/>
    <property type="match status" value="1"/>
</dbReference>
<dbReference type="InterPro" id="IPR012947">
    <property type="entry name" value="tRNA_SAD"/>
</dbReference>
<keyword evidence="6 11" id="KW-0862">Zinc</keyword>
<dbReference type="InterPro" id="IPR018163">
    <property type="entry name" value="Thr/Ala-tRNA-synth_IIc_edit"/>
</dbReference>
<proteinExistence type="inferred from homology"/>
<keyword evidence="10 11" id="KW-0030">Aminoacyl-tRNA synthetase</keyword>
<evidence type="ECO:0000256" key="4">
    <source>
        <dbReference type="ARBA" id="ARBA00022723"/>
    </source>
</evidence>
<keyword evidence="5 11" id="KW-0547">Nucleotide-binding</keyword>
<dbReference type="GO" id="GO:0005829">
    <property type="term" value="C:cytosol"/>
    <property type="evidence" value="ECO:0007669"/>
    <property type="project" value="TreeGrafter"/>
</dbReference>
<dbReference type="InterPro" id="IPR003156">
    <property type="entry name" value="DHHA1_dom"/>
</dbReference>
<dbReference type="Gene3D" id="6.10.250.550">
    <property type="match status" value="1"/>
</dbReference>
<dbReference type="Gene3D" id="3.30.980.10">
    <property type="entry name" value="Threonyl-trna Synthetase, Chain A, domain 2"/>
    <property type="match status" value="1"/>
</dbReference>
<comment type="catalytic activity">
    <reaction evidence="11">
        <text>tRNA(Ala) + L-alanine + ATP = L-alanyl-tRNA(Ala) + AMP + diphosphate</text>
        <dbReference type="Rhea" id="RHEA:12540"/>
        <dbReference type="Rhea" id="RHEA-COMP:9657"/>
        <dbReference type="Rhea" id="RHEA-COMP:9923"/>
        <dbReference type="ChEBI" id="CHEBI:30616"/>
        <dbReference type="ChEBI" id="CHEBI:33019"/>
        <dbReference type="ChEBI" id="CHEBI:57972"/>
        <dbReference type="ChEBI" id="CHEBI:78442"/>
        <dbReference type="ChEBI" id="CHEBI:78497"/>
        <dbReference type="ChEBI" id="CHEBI:456215"/>
        <dbReference type="EC" id="6.1.1.7"/>
    </reaction>
</comment>
<dbReference type="GO" id="GO:0006419">
    <property type="term" value="P:alanyl-tRNA aminoacylation"/>
    <property type="evidence" value="ECO:0007669"/>
    <property type="project" value="UniProtKB-UniRule"/>
</dbReference>
<comment type="cofactor">
    <cofactor evidence="11">
        <name>Zn(2+)</name>
        <dbReference type="ChEBI" id="CHEBI:29105"/>
    </cofactor>
    <text evidence="11">Binds 1 zinc ion per subunit.</text>
</comment>
<comment type="domain">
    <text evidence="11">Consists of three domains; the N-terminal catalytic domain, the editing domain and the C-terminal C-Ala domain. The editing domain removes incorrectly charged amino acids, while the C-Ala domain, along with tRNA(Ala), serves as a bridge to cooperatively bring together the editing and aminoacylation centers thus stimulating deacylation of misacylated tRNAs.</text>
</comment>
<dbReference type="SUPFAM" id="SSF101353">
    <property type="entry name" value="Putative anticodon-binding domain of alanyl-tRNA synthetase (AlaRS)"/>
    <property type="match status" value="1"/>
</dbReference>
<dbReference type="SMART" id="SM00863">
    <property type="entry name" value="tRNA_SAD"/>
    <property type="match status" value="1"/>
</dbReference>
<dbReference type="InterPro" id="IPR018164">
    <property type="entry name" value="Ala-tRNA-synth_IIc_N"/>
</dbReference>
<dbReference type="CDD" id="cd00673">
    <property type="entry name" value="AlaRS_core"/>
    <property type="match status" value="1"/>
</dbReference>
<dbReference type="Gene3D" id="3.30.930.10">
    <property type="entry name" value="Bira Bifunctional Protein, Domain 2"/>
    <property type="match status" value="1"/>
</dbReference>
<reference evidence="15" key="1">
    <citation type="submission" date="2008-08" db="EMBL/GenBank/DDBJ databases">
        <title>The complete genome sequence of Coprothermobacter proteolyticus strain ATCC 5245 / DSM 5265 / BT.</title>
        <authorList>
            <person name="Dodson R.J."/>
            <person name="Durkin A.S."/>
            <person name="Wu M."/>
            <person name="Eisen J."/>
            <person name="Sutton G."/>
        </authorList>
    </citation>
    <scope>NUCLEOTIDE SEQUENCE [LARGE SCALE GENOMIC DNA]</scope>
    <source>
        <strain evidence="15">ATCC 35245 / DSM 5265 / OCM 4 / BT</strain>
    </source>
</reference>
<gene>
    <name evidence="11 14" type="primary">alaS</name>
    <name evidence="14" type="ordered locus">COPRO5265_0443</name>
</gene>
<dbReference type="Gene3D" id="3.30.54.20">
    <property type="match status" value="1"/>
</dbReference>
<evidence type="ECO:0000256" key="7">
    <source>
        <dbReference type="ARBA" id="ARBA00022840"/>
    </source>
</evidence>
<dbReference type="InterPro" id="IPR045864">
    <property type="entry name" value="aa-tRNA-synth_II/BPL/LPL"/>
</dbReference>
<dbReference type="Pfam" id="PF02272">
    <property type="entry name" value="DHHA1"/>
    <property type="match status" value="1"/>
</dbReference>
<dbReference type="GO" id="GO:0002161">
    <property type="term" value="F:aminoacyl-tRNA deacylase activity"/>
    <property type="evidence" value="ECO:0007669"/>
    <property type="project" value="TreeGrafter"/>
</dbReference>
<dbReference type="Pfam" id="PF07973">
    <property type="entry name" value="tRNA_SAD"/>
    <property type="match status" value="1"/>
</dbReference>
<dbReference type="EC" id="6.1.1.7" evidence="11"/>
<dbReference type="SUPFAM" id="SSF50447">
    <property type="entry name" value="Translation proteins"/>
    <property type="match status" value="1"/>
</dbReference>